<proteinExistence type="predicted"/>
<dbReference type="AlphaFoldDB" id="K1XJE8"/>
<dbReference type="EMBL" id="AMFJ01034036">
    <property type="protein sequence ID" value="EKD30490.1"/>
    <property type="molecule type" value="Genomic_DNA"/>
</dbReference>
<comment type="caution">
    <text evidence="1">The sequence shown here is derived from an EMBL/GenBank/DDBJ whole genome shotgun (WGS) entry which is preliminary data.</text>
</comment>
<organism evidence="1">
    <name type="scientific">uncultured bacterium</name>
    <name type="common">gcode 4</name>
    <dbReference type="NCBI Taxonomy" id="1234023"/>
    <lineage>
        <taxon>Bacteria</taxon>
        <taxon>environmental samples</taxon>
    </lineage>
</organism>
<gene>
    <name evidence="1" type="ORF">ACD_78C00036G0002</name>
</gene>
<reference evidence="1" key="1">
    <citation type="journal article" date="2012" name="Science">
        <title>Fermentation, hydrogen, and sulfur metabolism in multiple uncultivated bacterial phyla.</title>
        <authorList>
            <person name="Wrighton K.C."/>
            <person name="Thomas B.C."/>
            <person name="Sharon I."/>
            <person name="Miller C.S."/>
            <person name="Castelle C.J."/>
            <person name="VerBerkmoes N.C."/>
            <person name="Wilkins M.J."/>
            <person name="Hettich R.L."/>
            <person name="Lipton M.S."/>
            <person name="Williams K.H."/>
            <person name="Long P.E."/>
            <person name="Banfield J.F."/>
        </authorList>
    </citation>
    <scope>NUCLEOTIDE SEQUENCE [LARGE SCALE GENOMIC DNA]</scope>
</reference>
<protein>
    <submittedName>
        <fullName evidence="1">Uncharacterized protein</fullName>
    </submittedName>
</protein>
<accession>K1XJE8</accession>
<name>K1XJE8_9BACT</name>
<sequence length="146" mass="16962">MASIGVLSGEKIPDTISCYERWKIIKRSVTEEMRWIIDRAKAGVCKALSWENTGIDMRGKTTEKIRTHYMSGMIHYLDDTTFRIIELVLNNWGKLTVFLKNCLENGNWKAFAHEFYTKLWPSIMTEILSVKKRVSSILHSIKTSIF</sequence>
<evidence type="ECO:0000313" key="1">
    <source>
        <dbReference type="EMBL" id="EKD30490.1"/>
    </source>
</evidence>